<keyword evidence="3" id="KW-1185">Reference proteome</keyword>
<dbReference type="Proteomes" id="UP000322699">
    <property type="component" value="Unassembled WGS sequence"/>
</dbReference>
<sequence precursor="true">MNNTVLCFAILACFAVPFIDAVSADEENSSGVTCPPFVGKLALEYTRSQEVDAKAKSSIADCYTQGFFRGYTGHSEFGPLKPEHSKLVGKTQVSILNAYDSGIRSGRKHRENFPESRESIFTGFGYKLVKLAGVWTTGFETSCFRPVDKKVATGCIWLTAERAASINVSWTPTPIPEKFRKHIKLGSVKHANVVVAGYISNPGKFGHLNSYEHQIFAISIKPIDPKNTDG</sequence>
<keyword evidence="1" id="KW-0732">Signal</keyword>
<feature type="signal peptide" evidence="1">
    <location>
        <begin position="1"/>
        <end position="24"/>
    </location>
</feature>
<name>A0A5B1CCP2_9BACT</name>
<dbReference type="OrthoDB" id="8780281at2"/>
<comment type="caution">
    <text evidence="2">The sequence shown here is derived from an EMBL/GenBank/DDBJ whole genome shotgun (WGS) entry which is preliminary data.</text>
</comment>
<reference evidence="2 3" key="1">
    <citation type="submission" date="2019-08" db="EMBL/GenBank/DDBJ databases">
        <title>Deep-cultivation of Planctomycetes and their phenomic and genomic characterization uncovers novel biology.</title>
        <authorList>
            <person name="Wiegand S."/>
            <person name="Jogler M."/>
            <person name="Boedeker C."/>
            <person name="Pinto D."/>
            <person name="Vollmers J."/>
            <person name="Rivas-Marin E."/>
            <person name="Kohn T."/>
            <person name="Peeters S.H."/>
            <person name="Heuer A."/>
            <person name="Rast P."/>
            <person name="Oberbeckmann S."/>
            <person name="Bunk B."/>
            <person name="Jeske O."/>
            <person name="Meyerdierks A."/>
            <person name="Storesund J.E."/>
            <person name="Kallscheuer N."/>
            <person name="Luecker S."/>
            <person name="Lage O.M."/>
            <person name="Pohl T."/>
            <person name="Merkel B.J."/>
            <person name="Hornburger P."/>
            <person name="Mueller R.-W."/>
            <person name="Bruemmer F."/>
            <person name="Labrenz M."/>
            <person name="Spormann A.M."/>
            <person name="Op Den Camp H."/>
            <person name="Overmann J."/>
            <person name="Amann R."/>
            <person name="Jetten M.S.M."/>
            <person name="Mascher T."/>
            <person name="Medema M.H."/>
            <person name="Devos D.P."/>
            <person name="Kaster A.-K."/>
            <person name="Ovreas L."/>
            <person name="Rohde M."/>
            <person name="Galperin M.Y."/>
            <person name="Jogler C."/>
        </authorList>
    </citation>
    <scope>NUCLEOTIDE SEQUENCE [LARGE SCALE GENOMIC DNA]</scope>
    <source>
        <strain evidence="2 3">LF1</strain>
    </source>
</reference>
<feature type="chain" id="PRO_5022775582" description="SCP domain-containing protein" evidence="1">
    <location>
        <begin position="25"/>
        <end position="230"/>
    </location>
</feature>
<evidence type="ECO:0000256" key="1">
    <source>
        <dbReference type="SAM" id="SignalP"/>
    </source>
</evidence>
<dbReference type="EMBL" id="VRLW01000004">
    <property type="protein sequence ID" value="KAA1257114.1"/>
    <property type="molecule type" value="Genomic_DNA"/>
</dbReference>
<dbReference type="AlphaFoldDB" id="A0A5B1CCP2"/>
<proteinExistence type="predicted"/>
<evidence type="ECO:0000313" key="3">
    <source>
        <dbReference type="Proteomes" id="UP000322699"/>
    </source>
</evidence>
<protein>
    <recommendedName>
        <fullName evidence="4">SCP domain-containing protein</fullName>
    </recommendedName>
</protein>
<gene>
    <name evidence="2" type="ORF">LF1_55140</name>
</gene>
<accession>A0A5B1CCP2</accession>
<evidence type="ECO:0000313" key="2">
    <source>
        <dbReference type="EMBL" id="KAA1257114.1"/>
    </source>
</evidence>
<organism evidence="2 3">
    <name type="scientific">Rubripirellula obstinata</name>
    <dbReference type="NCBI Taxonomy" id="406547"/>
    <lineage>
        <taxon>Bacteria</taxon>
        <taxon>Pseudomonadati</taxon>
        <taxon>Planctomycetota</taxon>
        <taxon>Planctomycetia</taxon>
        <taxon>Pirellulales</taxon>
        <taxon>Pirellulaceae</taxon>
        <taxon>Rubripirellula</taxon>
    </lineage>
</organism>
<dbReference type="RefSeq" id="WP_068267275.1">
    <property type="nucleotide sequence ID" value="NZ_LWSK01000179.1"/>
</dbReference>
<evidence type="ECO:0008006" key="4">
    <source>
        <dbReference type="Google" id="ProtNLM"/>
    </source>
</evidence>